<dbReference type="EMBL" id="JBHRXJ010000015">
    <property type="protein sequence ID" value="MFC3529857.1"/>
    <property type="molecule type" value="Genomic_DNA"/>
</dbReference>
<reference evidence="4" key="1">
    <citation type="journal article" date="2019" name="Int. J. Syst. Evol. Microbiol.">
        <title>The Global Catalogue of Microorganisms (GCM) 10K type strain sequencing project: providing services to taxonomists for standard genome sequencing and annotation.</title>
        <authorList>
            <consortium name="The Broad Institute Genomics Platform"/>
            <consortium name="The Broad Institute Genome Sequencing Center for Infectious Disease"/>
            <person name="Wu L."/>
            <person name="Ma J."/>
        </authorList>
    </citation>
    <scope>NUCLEOTIDE SEQUENCE [LARGE SCALE GENOMIC DNA]</scope>
    <source>
        <strain evidence="4">KCTC 42899</strain>
    </source>
</reference>
<gene>
    <name evidence="3" type="ORF">ACFOMH_16910</name>
</gene>
<evidence type="ECO:0000313" key="3">
    <source>
        <dbReference type="EMBL" id="MFC3529857.1"/>
    </source>
</evidence>
<dbReference type="RefSeq" id="WP_377745962.1">
    <property type="nucleotide sequence ID" value="NZ_JBHRXJ010000015.1"/>
</dbReference>
<dbReference type="Gene3D" id="2.40.128.130">
    <property type="entry name" value="Autotransporter beta-domain"/>
    <property type="match status" value="1"/>
</dbReference>
<keyword evidence="1" id="KW-0732">Signal</keyword>
<feature type="signal peptide" evidence="1">
    <location>
        <begin position="1"/>
        <end position="22"/>
    </location>
</feature>
<dbReference type="SUPFAM" id="SSF51126">
    <property type="entry name" value="Pectin lyase-like"/>
    <property type="match status" value="1"/>
</dbReference>
<dbReference type="InterPro" id="IPR005546">
    <property type="entry name" value="Autotransporte_beta"/>
</dbReference>
<name>A0ABV7R7Z8_9RHOB</name>
<evidence type="ECO:0000259" key="2">
    <source>
        <dbReference type="PROSITE" id="PS51208"/>
    </source>
</evidence>
<dbReference type="Proteomes" id="UP001595721">
    <property type="component" value="Unassembled WGS sequence"/>
</dbReference>
<sequence>MLLTTALISVASLNCLPGQAVAQVYLDNVNPGDGVIETESTGFFDTLRQSDAVWTDADGLNASALATDQTGILTAEDVDTPISLQIHNSGLTMGGLQVDSGHYSFSGGDLSAGLDTLTFYVAGNADPAQPDAQLNIDSDINAAGSTIRIENDLDGDGTAESVGQVNLSGDTTADLIDNGGFLRLLSGSRTTANVTNRSGAELGIGGRLTGNLTNDGLAQLSSTLDGSLTNQGRFQTSGNATITGAAINTDNPDGAPRSRINVLDGHALTIENGGAAGNALDNGGITTIAGRLNAATVRNRADSDIILDDGQLDGDVTNEGTVRGSGSITGTVINRGLVQTNGDTANPSQLYIETLTNNGTLTISGDDTLRSAGAVRSEGTVAAPATVNIDGTLNAGLFNGNNSTLNMQSGDATITNNLTNVGTANIRGTIGGVLTNQGAVLTNGNTIVQRLDNAATGTTTVRTGHEVTTTSTTQNLGQLNVNGTLRGNVSNQVSGTDPTVFGTIALNSGGVITGNVTNAGRLNAGGTIRGSVDNSGTLNVIDAAELGDLDNSGSVVVESGETLTTNGDISNTGSIDLAGALNINDGDSRLVNSGTGNLTLSGAAITGDVLNQGSIDVNSDSSINGSLNNQNDITLNSTGGANVTLSVSDVFTNSGTVDGTGTGALTIAAGEYVNAGGESNNVRIVGNIRNEAVMNYTEDRVLEGNLINTTTGDFFVSANVGLDGNDLLNQGDVVVRVDTDSVGNLNDIDLLTNEGDFRITGTTSVSANSVINQGSGVLTVNGTLNSGSVVQNSAQISIGGAGTLNGGLNNSGQTTLAGGTVNGTLTNASGGVLTGNGRIVGALNNTGMATLGGTVTGAVNNSGTLTSSGTLTVGSLINDEVLRVASGSTLTSGTAVRNNDRATIAGTLDAALNNYGSTTLSGGSVTGAMTNFSDAILAGTGTLASLDNRGTASFGGTVTGAVTNTGTLTSSGALSVGSLVNDEVLEVSAGSTLTSGTAVQNNDRATITGTLNTALNNAGTTTLDGGSVTGMLTNSAGATLNGRGRLSALNNIGTATIGGTVTGAVTNTGMLTSSGTLSVGSLVNDQLLHVASGSTLSSATAVQNNDRAMITGTLDAALNNAGTTMLAGGSVTGVLTNATNATLNGTGTLARLNNNGTATIGGTVTGLTNEGVLISAGTLNVGTLTNNEIVRVATGSAMNITGSLNNTDRLVVGGQLSGAVVNSGSTLLNGGTITGTLSNTGTVSGSGTVQGQLTNGGTVDVTGNMAIQRLINNELLQIAQGGTLQSSGGVENNDRITLAGTLTGALLNNATGEVALNGGTVRGNVQNLGEVTGNGIVAGTLRNRGNATIGGQITNLVNLTGGTLNVAGNLTTDTFSNAGTATIAANNQLTVLDVALNQEGATEITLDAADNLQGGTLTVDGTLNGVLRNAGTLLGAGVITGEVVNTASGDTDWRGRIGGNFTNAGQADLAGSVAGNVVNGDGGTLIARGNLAVGGLTTNEAGGIMRVASGATMRASGLVLNESGATLSLLGTLSGNVENRGSMVQTGVLNGVLTTSGRADLGGTINGGLIYRGGALVTREDLNIAGDFLLRSNYGIAAGDSVAATRTIVDTGVTLGLRGELDGALVNSGTVNVVGTQATVTGTLTNNSVVDLSSRGASDTYNDVLTVGGLAGSGEYRLDIDTANMTADRIVIDGGAATGAYTLELNFRDESYVPSLGNRLTLIDADDNFRDQNTFTVTHSDLPSLSERIVYSVDQFETGGDVVLVSQTNPAIGALFGNVALTQSLIGSVINRPTSPFVTALVYEDDEKPCGIGSWGRVIGGHAKATGSTNNGVSNVESEITADYYGMQVGTDLACFDDRFAGWDMAFGVLGGINRGDTNQPVYAIDPNNSQNLSGTLTSFTSTEFEQRYAGVYVTASKGALQADLQYRVERTDFTIENTPVGNNRGLGLDKTDFSSDAQTLSGSLSYGFPVGKGGWAVVPTIGFAWSKMSTDSLPFSDGYRVTFEDSTRKIGFVGATLAKTFVQQADNSVLYAFATGTWYKDFADPTISIFDHDTDDSFVAQELESENLGAYGEISVGANWIKVLGPKSRGRQLSAGARVDARFGDNLDSVGVSGQLRWQF</sequence>
<dbReference type="SUPFAM" id="SSF103515">
    <property type="entry name" value="Autotransporter"/>
    <property type="match status" value="1"/>
</dbReference>
<dbReference type="PROSITE" id="PS51208">
    <property type="entry name" value="AUTOTRANSPORTER"/>
    <property type="match status" value="1"/>
</dbReference>
<dbReference type="InterPro" id="IPR011050">
    <property type="entry name" value="Pectin_lyase_fold/virulence"/>
</dbReference>
<comment type="caution">
    <text evidence="3">The sequence shown here is derived from an EMBL/GenBank/DDBJ whole genome shotgun (WGS) entry which is preliminary data.</text>
</comment>
<evidence type="ECO:0000256" key="1">
    <source>
        <dbReference type="SAM" id="SignalP"/>
    </source>
</evidence>
<evidence type="ECO:0000313" key="4">
    <source>
        <dbReference type="Proteomes" id="UP001595721"/>
    </source>
</evidence>
<dbReference type="InterPro" id="IPR036709">
    <property type="entry name" value="Autotransporte_beta_dom_sf"/>
</dbReference>
<feature type="chain" id="PRO_5047224409" description="Autotransporter domain-containing protein" evidence="1">
    <location>
        <begin position="23"/>
        <end position="2121"/>
    </location>
</feature>
<organism evidence="3 4">
    <name type="scientific">Paracoccus mangrovi</name>
    <dbReference type="NCBI Taxonomy" id="1715645"/>
    <lineage>
        <taxon>Bacteria</taxon>
        <taxon>Pseudomonadati</taxon>
        <taxon>Pseudomonadota</taxon>
        <taxon>Alphaproteobacteria</taxon>
        <taxon>Rhodobacterales</taxon>
        <taxon>Paracoccaceae</taxon>
        <taxon>Paracoccus</taxon>
    </lineage>
</organism>
<dbReference type="InterPro" id="IPR012332">
    <property type="entry name" value="Autotransporter_pectin_lyase_C"/>
</dbReference>
<accession>A0ABV7R7Z8</accession>
<feature type="domain" description="Autotransporter" evidence="2">
    <location>
        <begin position="1807"/>
        <end position="2121"/>
    </location>
</feature>
<keyword evidence="4" id="KW-1185">Reference proteome</keyword>
<proteinExistence type="predicted"/>
<protein>
    <recommendedName>
        <fullName evidence="2">Autotransporter domain-containing protein</fullName>
    </recommendedName>
</protein>
<dbReference type="Gene3D" id="2.160.20.20">
    <property type="match status" value="1"/>
</dbReference>